<evidence type="ECO:0000256" key="1">
    <source>
        <dbReference type="ARBA" id="ARBA00022553"/>
    </source>
</evidence>
<dbReference type="GO" id="GO:2000107">
    <property type="term" value="P:negative regulation of leukocyte apoptotic process"/>
    <property type="evidence" value="ECO:0007669"/>
    <property type="project" value="Ensembl"/>
</dbReference>
<dbReference type="Pfam" id="PF02218">
    <property type="entry name" value="HS1_rep"/>
    <property type="match status" value="5"/>
</dbReference>
<evidence type="ECO:0000313" key="5">
    <source>
        <dbReference type="Proteomes" id="UP000016666"/>
    </source>
</evidence>
<dbReference type="GO" id="GO:0042307">
    <property type="term" value="P:positive regulation of protein import into nucleus"/>
    <property type="evidence" value="ECO:0007669"/>
    <property type="project" value="Ensembl"/>
</dbReference>
<dbReference type="GO" id="GO:0005829">
    <property type="term" value="C:cytosol"/>
    <property type="evidence" value="ECO:0007669"/>
    <property type="project" value="Ensembl"/>
</dbReference>
<dbReference type="GO" id="GO:0030833">
    <property type="term" value="P:regulation of actin filament polymerization"/>
    <property type="evidence" value="ECO:0007669"/>
    <property type="project" value="Ensembl"/>
</dbReference>
<keyword evidence="1" id="KW-0597">Phosphoprotein</keyword>
<sequence length="547" mass="60754">MWKAVVGHDVSVKVEAQGDDWDTDPDFVNDISEKEQRWGAKTIAGSGRAEHIDIHQLRSKVSEEHEVIKKKELETGPKASYGYGGKFGTEQDRMDKCAMGHEYVADVGKHSSQTDAAQGFGGKFGIQRDRIDKSALGFEYKGEVEKHSSQKDYSKGFGGRYGVEKDKVDKAAVGFDYKSQVEKHDSQKDYSAGFGGKFGVQRDRQDKSALGWDHQEEVQPHASQTDYAKGFGGRYGVQKDRVDKSAAGFNEMASPTSSYEKTKPVEAASSSTSSLRSRFENLAKLADEESKRQAEEDRVRRQARECQAARQKQEIPQREKDHRETVPATVTARVPERAVQDRPVSQGEQVDMHKEEGCSHIMEEALQREAKGEDEETPPTLPPRPADLAEELCKFPSQDQPIYSESLDVSGDYEELLEHSDYCDGISASADYEELPAPLGKPDTIINHGEDGGEDYEEILPEASSQPCVGEMDNVYEVESPGTCAVALYDYQGGRCAIQDVGKAIILTGEALGVWPRWGGEMVVHTINSSKRILSWLFQFLPHGKIE</sequence>
<dbReference type="GO" id="GO:0007015">
    <property type="term" value="P:actin filament organization"/>
    <property type="evidence" value="ECO:0007669"/>
    <property type="project" value="Ensembl"/>
</dbReference>
<dbReference type="GO" id="GO:0005667">
    <property type="term" value="C:transcription regulator complex"/>
    <property type="evidence" value="ECO:0007669"/>
    <property type="project" value="Ensembl"/>
</dbReference>
<feature type="region of interest" description="Disordered" evidence="3">
    <location>
        <begin position="213"/>
        <end position="232"/>
    </location>
</feature>
<dbReference type="GO" id="GO:0035591">
    <property type="term" value="F:signaling adaptor activity"/>
    <property type="evidence" value="ECO:0007669"/>
    <property type="project" value="Ensembl"/>
</dbReference>
<organism evidence="4 5">
    <name type="scientific">Anas platyrhynchos platyrhynchos</name>
    <name type="common">Northern mallard</name>
    <dbReference type="NCBI Taxonomy" id="8840"/>
    <lineage>
        <taxon>Eukaryota</taxon>
        <taxon>Metazoa</taxon>
        <taxon>Chordata</taxon>
        <taxon>Craniata</taxon>
        <taxon>Vertebrata</taxon>
        <taxon>Euteleostomi</taxon>
        <taxon>Archelosauria</taxon>
        <taxon>Archosauria</taxon>
        <taxon>Dinosauria</taxon>
        <taxon>Saurischia</taxon>
        <taxon>Theropoda</taxon>
        <taxon>Coelurosauria</taxon>
        <taxon>Aves</taxon>
        <taxon>Neognathae</taxon>
        <taxon>Galloanserae</taxon>
        <taxon>Anseriformes</taxon>
        <taxon>Anatidae</taxon>
        <taxon>Anatinae</taxon>
        <taxon>Anas</taxon>
    </lineage>
</organism>
<dbReference type="InterPro" id="IPR003134">
    <property type="entry name" value="Hs1_Cortactin"/>
</dbReference>
<feature type="compositionally biased region" description="Basic and acidic residues" evidence="3">
    <location>
        <begin position="277"/>
        <end position="304"/>
    </location>
</feature>
<reference evidence="4" key="3">
    <citation type="submission" date="2025-09" db="UniProtKB">
        <authorList>
            <consortium name="Ensembl"/>
        </authorList>
    </citation>
    <scope>IDENTIFICATION</scope>
</reference>
<reference evidence="5" key="1">
    <citation type="submission" date="2017-10" db="EMBL/GenBank/DDBJ databases">
        <title>A new Pekin duck reference genome.</title>
        <authorList>
            <person name="Hou Z.-C."/>
            <person name="Zhou Z.-K."/>
            <person name="Zhu F."/>
            <person name="Hou S.-S."/>
        </authorList>
    </citation>
    <scope>NUCLEOTIDE SEQUENCE [LARGE SCALE GENOMIC DNA]</scope>
</reference>
<dbReference type="GO" id="GO:0051015">
    <property type="term" value="F:actin filament binding"/>
    <property type="evidence" value="ECO:0007669"/>
    <property type="project" value="TreeGrafter"/>
</dbReference>
<dbReference type="GO" id="GO:0005886">
    <property type="term" value="C:plasma membrane"/>
    <property type="evidence" value="ECO:0007669"/>
    <property type="project" value="Ensembl"/>
</dbReference>
<dbReference type="AlphaFoldDB" id="A0A493SUG4"/>
<proteinExistence type="predicted"/>
<dbReference type="GeneTree" id="ENSGT00940000158997"/>
<dbReference type="GO" id="GO:0051169">
    <property type="term" value="P:nuclear transport"/>
    <property type="evidence" value="ECO:0007669"/>
    <property type="project" value="Ensembl"/>
</dbReference>
<dbReference type="GO" id="GO:0030854">
    <property type="term" value="P:positive regulation of granulocyte differentiation"/>
    <property type="evidence" value="ECO:0007669"/>
    <property type="project" value="Ensembl"/>
</dbReference>
<dbReference type="Proteomes" id="UP000016666">
    <property type="component" value="Unassembled WGS sequence"/>
</dbReference>
<feature type="compositionally biased region" description="Basic and acidic residues" evidence="3">
    <location>
        <begin position="311"/>
        <end position="325"/>
    </location>
</feature>
<dbReference type="GO" id="GO:0019901">
    <property type="term" value="F:protein kinase binding"/>
    <property type="evidence" value="ECO:0007669"/>
    <property type="project" value="Ensembl"/>
</dbReference>
<dbReference type="GO" id="GO:0005884">
    <property type="term" value="C:actin filament"/>
    <property type="evidence" value="ECO:0007669"/>
    <property type="project" value="TreeGrafter"/>
</dbReference>
<keyword evidence="2" id="KW-0677">Repeat</keyword>
<name>A0A493SUG4_ANAPP</name>
<dbReference type="PROSITE" id="PS51090">
    <property type="entry name" value="CORTACTIN"/>
    <property type="match status" value="5"/>
</dbReference>
<feature type="region of interest" description="Disordered" evidence="3">
    <location>
        <begin position="246"/>
        <end position="325"/>
    </location>
</feature>
<keyword evidence="5" id="KW-1185">Reference proteome</keyword>
<dbReference type="PANTHER" id="PTHR10829:SF5">
    <property type="entry name" value="HEMATOPOIETIC LINEAGE CELL-SPECIFIC PROTEIN"/>
    <property type="match status" value="1"/>
</dbReference>
<gene>
    <name evidence="4" type="primary">HCLS1</name>
</gene>
<dbReference type="GO" id="GO:0005634">
    <property type="term" value="C:nucleus"/>
    <property type="evidence" value="ECO:0007669"/>
    <property type="project" value="Ensembl"/>
</dbReference>
<evidence type="ECO:0000256" key="3">
    <source>
        <dbReference type="SAM" id="MobiDB-lite"/>
    </source>
</evidence>
<reference evidence="4" key="2">
    <citation type="submission" date="2025-08" db="UniProtKB">
        <authorList>
            <consortium name="Ensembl"/>
        </authorList>
    </citation>
    <scope>IDENTIFICATION</scope>
</reference>
<protein>
    <submittedName>
        <fullName evidence="4">Hematopoietic cell-specific Lyn substrate 1</fullName>
    </submittedName>
</protein>
<dbReference type="GO" id="GO:0038158">
    <property type="term" value="P:granulocyte colony-stimulating factor signaling pathway"/>
    <property type="evidence" value="ECO:0007669"/>
    <property type="project" value="Ensembl"/>
</dbReference>
<dbReference type="GO" id="GO:0061629">
    <property type="term" value="F:RNA polymerase II-specific DNA-binding transcription factor binding"/>
    <property type="evidence" value="ECO:0007669"/>
    <property type="project" value="Ensembl"/>
</dbReference>
<dbReference type="PANTHER" id="PTHR10829">
    <property type="entry name" value="CORTACTIN AND DREBRIN"/>
    <property type="match status" value="1"/>
</dbReference>
<accession>A0A493SUG4</accession>
<dbReference type="GO" id="GO:0051897">
    <property type="term" value="P:positive regulation of phosphatidylinositol 3-kinase/protein kinase B signal transduction"/>
    <property type="evidence" value="ECO:0007669"/>
    <property type="project" value="Ensembl"/>
</dbReference>
<dbReference type="STRING" id="8840.ENSAPLP00000017259"/>
<evidence type="ECO:0000256" key="2">
    <source>
        <dbReference type="ARBA" id="ARBA00022737"/>
    </source>
</evidence>
<dbReference type="GO" id="GO:0045944">
    <property type="term" value="P:positive regulation of transcription by RNA polymerase II"/>
    <property type="evidence" value="ECO:0007669"/>
    <property type="project" value="Ensembl"/>
</dbReference>
<dbReference type="GO" id="GO:0030427">
    <property type="term" value="C:site of polarized growth"/>
    <property type="evidence" value="ECO:0007669"/>
    <property type="project" value="TreeGrafter"/>
</dbReference>
<dbReference type="Ensembl" id="ENSAPLT00000019842.1">
    <property type="protein sequence ID" value="ENSAPLP00000017259.1"/>
    <property type="gene ID" value="ENSAPLG00000009127.2"/>
</dbReference>
<dbReference type="GO" id="GO:0030864">
    <property type="term" value="C:cortical actin cytoskeleton"/>
    <property type="evidence" value="ECO:0007669"/>
    <property type="project" value="TreeGrafter"/>
</dbReference>
<evidence type="ECO:0000313" key="4">
    <source>
        <dbReference type="Ensembl" id="ENSAPLP00000017259.1"/>
    </source>
</evidence>
<dbReference type="GO" id="GO:0016477">
    <property type="term" value="P:cell migration"/>
    <property type="evidence" value="ECO:0007669"/>
    <property type="project" value="TreeGrafter"/>
</dbReference>